<dbReference type="Pfam" id="PF04397">
    <property type="entry name" value="LytTR"/>
    <property type="match status" value="1"/>
</dbReference>
<dbReference type="InterPro" id="IPR007492">
    <property type="entry name" value="LytTR_DNA-bd_dom"/>
</dbReference>
<evidence type="ECO:0000313" key="5">
    <source>
        <dbReference type="Proteomes" id="UP000245880"/>
    </source>
</evidence>
<dbReference type="EMBL" id="QGDT01000001">
    <property type="protein sequence ID" value="PWJ60571.1"/>
    <property type="molecule type" value="Genomic_DNA"/>
</dbReference>
<proteinExistence type="predicted"/>
<evidence type="ECO:0000259" key="2">
    <source>
        <dbReference type="PROSITE" id="PS50110"/>
    </source>
</evidence>
<dbReference type="Proteomes" id="UP000245880">
    <property type="component" value="Unassembled WGS sequence"/>
</dbReference>
<organism evidence="4 5">
    <name type="scientific">Dyadobacter jejuensis</name>
    <dbReference type="NCBI Taxonomy" id="1082580"/>
    <lineage>
        <taxon>Bacteria</taxon>
        <taxon>Pseudomonadati</taxon>
        <taxon>Bacteroidota</taxon>
        <taxon>Cytophagia</taxon>
        <taxon>Cytophagales</taxon>
        <taxon>Spirosomataceae</taxon>
        <taxon>Dyadobacter</taxon>
    </lineage>
</organism>
<accession>A0A316ASX6</accession>
<dbReference type="SMART" id="SM00448">
    <property type="entry name" value="REC"/>
    <property type="match status" value="1"/>
</dbReference>
<evidence type="ECO:0000256" key="1">
    <source>
        <dbReference type="PROSITE-ProRule" id="PRU00169"/>
    </source>
</evidence>
<dbReference type="Gene3D" id="2.40.50.1020">
    <property type="entry name" value="LytTr DNA-binding domain"/>
    <property type="match status" value="1"/>
</dbReference>
<keyword evidence="1" id="KW-0597">Phosphoprotein</keyword>
<gene>
    <name evidence="4" type="ORF">CLV98_101756</name>
</gene>
<keyword evidence="5" id="KW-1185">Reference proteome</keyword>
<dbReference type="PROSITE" id="PS50930">
    <property type="entry name" value="HTH_LYTTR"/>
    <property type="match status" value="1"/>
</dbReference>
<dbReference type="SUPFAM" id="SSF52172">
    <property type="entry name" value="CheY-like"/>
    <property type="match status" value="1"/>
</dbReference>
<sequence length="252" mass="29397">MYTTILVDDELHCTESLAMLLKKNHPELTILGKFNESKMALEFIKANQVDLIFLDIEMPGLNGFELLSEVEDLNFDVVFVTAYDQYAIKAFTYSAISYLLKPVDEEDLQDTIVRWKEKKNKTLALNQLHMMHDLLTNTNRLKTKVALPTSDGLEFIEIKSIMRCESESNYTRLYCLDKSKHLICRTLKEVERVLQESGFVRVHHSHLINPQYIKKFVRNDGGYIIMDDGEQISVSRTKKDRLFELFNHVERL</sequence>
<comment type="caution">
    <text evidence="4">The sequence shown here is derived from an EMBL/GenBank/DDBJ whole genome shotgun (WGS) entry which is preliminary data.</text>
</comment>
<dbReference type="SMART" id="SM00850">
    <property type="entry name" value="LytTR"/>
    <property type="match status" value="1"/>
</dbReference>
<dbReference type="InterPro" id="IPR046947">
    <property type="entry name" value="LytR-like"/>
</dbReference>
<evidence type="ECO:0000313" key="4">
    <source>
        <dbReference type="EMBL" id="PWJ60571.1"/>
    </source>
</evidence>
<dbReference type="InterPro" id="IPR011006">
    <property type="entry name" value="CheY-like_superfamily"/>
</dbReference>
<dbReference type="InterPro" id="IPR001789">
    <property type="entry name" value="Sig_transdc_resp-reg_receiver"/>
</dbReference>
<dbReference type="PANTHER" id="PTHR37299:SF1">
    <property type="entry name" value="STAGE 0 SPORULATION PROTEIN A HOMOLOG"/>
    <property type="match status" value="1"/>
</dbReference>
<feature type="domain" description="HTH LytTR-type" evidence="3">
    <location>
        <begin position="145"/>
        <end position="248"/>
    </location>
</feature>
<dbReference type="GO" id="GO:0000156">
    <property type="term" value="F:phosphorelay response regulator activity"/>
    <property type="evidence" value="ECO:0007669"/>
    <property type="project" value="InterPro"/>
</dbReference>
<evidence type="ECO:0000259" key="3">
    <source>
        <dbReference type="PROSITE" id="PS50930"/>
    </source>
</evidence>
<protein>
    <submittedName>
        <fullName evidence="4">Two-component system LytT family response regulator</fullName>
    </submittedName>
</protein>
<dbReference type="Gene3D" id="3.40.50.2300">
    <property type="match status" value="1"/>
</dbReference>
<dbReference type="PANTHER" id="PTHR37299">
    <property type="entry name" value="TRANSCRIPTIONAL REGULATOR-RELATED"/>
    <property type="match status" value="1"/>
</dbReference>
<dbReference type="GO" id="GO:0003677">
    <property type="term" value="F:DNA binding"/>
    <property type="evidence" value="ECO:0007669"/>
    <property type="project" value="InterPro"/>
</dbReference>
<feature type="domain" description="Response regulatory" evidence="2">
    <location>
        <begin position="3"/>
        <end position="116"/>
    </location>
</feature>
<dbReference type="AlphaFoldDB" id="A0A316ASX6"/>
<dbReference type="Pfam" id="PF00072">
    <property type="entry name" value="Response_reg"/>
    <property type="match status" value="1"/>
</dbReference>
<name>A0A316ASX6_9BACT</name>
<feature type="modified residue" description="4-aspartylphosphate" evidence="1">
    <location>
        <position position="55"/>
    </location>
</feature>
<dbReference type="PROSITE" id="PS50110">
    <property type="entry name" value="RESPONSE_REGULATORY"/>
    <property type="match status" value="1"/>
</dbReference>
<reference evidence="4 5" key="1">
    <citation type="submission" date="2018-03" db="EMBL/GenBank/DDBJ databases">
        <title>Genomic Encyclopedia of Archaeal and Bacterial Type Strains, Phase II (KMG-II): from individual species to whole genera.</title>
        <authorList>
            <person name="Goeker M."/>
        </authorList>
    </citation>
    <scope>NUCLEOTIDE SEQUENCE [LARGE SCALE GENOMIC DNA]</scope>
    <source>
        <strain evidence="4 5">DSM 100346</strain>
    </source>
</reference>